<dbReference type="GO" id="GO:0005615">
    <property type="term" value="C:extracellular space"/>
    <property type="evidence" value="ECO:0007669"/>
    <property type="project" value="TreeGrafter"/>
</dbReference>
<evidence type="ECO:0000313" key="5">
    <source>
        <dbReference type="EMBL" id="PSK86916.1"/>
    </source>
</evidence>
<feature type="chain" id="PRO_5039362504" evidence="3">
    <location>
        <begin position="24"/>
        <end position="214"/>
    </location>
</feature>
<evidence type="ECO:0000259" key="4">
    <source>
        <dbReference type="PROSITE" id="PS50213"/>
    </source>
</evidence>
<dbReference type="GO" id="GO:0050839">
    <property type="term" value="F:cell adhesion molecule binding"/>
    <property type="evidence" value="ECO:0007669"/>
    <property type="project" value="TreeGrafter"/>
</dbReference>
<dbReference type="Proteomes" id="UP000240542">
    <property type="component" value="Unassembled WGS sequence"/>
</dbReference>
<comment type="caution">
    <text evidence="5">The sequence shown here is derived from an EMBL/GenBank/DDBJ whole genome shotgun (WGS) entry which is preliminary data.</text>
</comment>
<dbReference type="PANTHER" id="PTHR10900">
    <property type="entry name" value="PERIOSTIN-RELATED"/>
    <property type="match status" value="1"/>
</dbReference>
<feature type="signal peptide" evidence="3">
    <location>
        <begin position="1"/>
        <end position="23"/>
    </location>
</feature>
<sequence>MTASTAQKLMLIPAAATLAFGLAACGGGGSEGGGEKDASPAADKSSEADGGKAAMDEPFGPACADVPADGAGSFDGMAQDPVATAAGNNPELSTLVDAVGKAELGDTLNSAEDITVFAPANAAFEKVPEKDLNALLDDKEMLTEVLTYHVVEGKQTPADLEKGDFTSLQGEKVATSGSGEDFKVNDEASVACGNVQTSNATVYIIDSVLMPPEK</sequence>
<dbReference type="EMBL" id="PYGA01000033">
    <property type="protein sequence ID" value="PSK86916.1"/>
    <property type="molecule type" value="Genomic_DNA"/>
</dbReference>
<feature type="domain" description="FAS1" evidence="4">
    <location>
        <begin position="79"/>
        <end position="209"/>
    </location>
</feature>
<feature type="region of interest" description="Disordered" evidence="2">
    <location>
        <begin position="28"/>
        <end position="77"/>
    </location>
</feature>
<dbReference type="Pfam" id="PF02469">
    <property type="entry name" value="Fasciclin"/>
    <property type="match status" value="1"/>
</dbReference>
<evidence type="ECO:0000256" key="3">
    <source>
        <dbReference type="SAM" id="SignalP"/>
    </source>
</evidence>
<protein>
    <submittedName>
        <fullName evidence="5">Putative surface protein with fasciclin (FAS1) repeats</fullName>
    </submittedName>
</protein>
<dbReference type="GO" id="GO:0031012">
    <property type="term" value="C:extracellular matrix"/>
    <property type="evidence" value="ECO:0007669"/>
    <property type="project" value="TreeGrafter"/>
</dbReference>
<accession>A0A2P8CPM2</accession>
<dbReference type="RefSeq" id="WP_106586645.1">
    <property type="nucleotide sequence ID" value="NZ_PYGA01000033.1"/>
</dbReference>
<dbReference type="InterPro" id="IPR036378">
    <property type="entry name" value="FAS1_dom_sf"/>
</dbReference>
<dbReference type="FunFam" id="2.30.180.10:FF:000019">
    <property type="entry name" value="Cell surface lipoprotein"/>
    <property type="match status" value="1"/>
</dbReference>
<dbReference type="PANTHER" id="PTHR10900:SF77">
    <property type="entry name" value="FI19380P1"/>
    <property type="match status" value="1"/>
</dbReference>
<keyword evidence="6" id="KW-1185">Reference proteome</keyword>
<evidence type="ECO:0000256" key="2">
    <source>
        <dbReference type="SAM" id="MobiDB-lite"/>
    </source>
</evidence>
<dbReference type="OrthoDB" id="9800666at2"/>
<dbReference type="SMART" id="SM00554">
    <property type="entry name" value="FAS1"/>
    <property type="match status" value="1"/>
</dbReference>
<proteinExistence type="predicted"/>
<organism evidence="5 6">
    <name type="scientific">Murinocardiopsis flavida</name>
    <dbReference type="NCBI Taxonomy" id="645275"/>
    <lineage>
        <taxon>Bacteria</taxon>
        <taxon>Bacillati</taxon>
        <taxon>Actinomycetota</taxon>
        <taxon>Actinomycetes</taxon>
        <taxon>Streptosporangiales</taxon>
        <taxon>Nocardiopsidaceae</taxon>
        <taxon>Murinocardiopsis</taxon>
    </lineage>
</organism>
<name>A0A2P8CPM2_9ACTN</name>
<dbReference type="Gene3D" id="2.30.180.10">
    <property type="entry name" value="FAS1 domain"/>
    <property type="match status" value="1"/>
</dbReference>
<evidence type="ECO:0000256" key="1">
    <source>
        <dbReference type="ARBA" id="ARBA00022729"/>
    </source>
</evidence>
<dbReference type="InterPro" id="IPR000782">
    <property type="entry name" value="FAS1_domain"/>
</dbReference>
<dbReference type="PROSITE" id="PS50213">
    <property type="entry name" value="FAS1"/>
    <property type="match status" value="1"/>
</dbReference>
<dbReference type="GO" id="GO:0030198">
    <property type="term" value="P:extracellular matrix organization"/>
    <property type="evidence" value="ECO:0007669"/>
    <property type="project" value="TreeGrafter"/>
</dbReference>
<evidence type="ECO:0000313" key="6">
    <source>
        <dbReference type="Proteomes" id="UP000240542"/>
    </source>
</evidence>
<keyword evidence="1 3" id="KW-0732">Signal</keyword>
<reference evidence="5 6" key="1">
    <citation type="submission" date="2018-03" db="EMBL/GenBank/DDBJ databases">
        <title>Genomic Encyclopedia of Archaeal and Bacterial Type Strains, Phase II (KMG-II): from individual species to whole genera.</title>
        <authorList>
            <person name="Goeker M."/>
        </authorList>
    </citation>
    <scope>NUCLEOTIDE SEQUENCE [LARGE SCALE GENOMIC DNA]</scope>
    <source>
        <strain evidence="5 6">DSM 45312</strain>
    </source>
</reference>
<dbReference type="SUPFAM" id="SSF82153">
    <property type="entry name" value="FAS1 domain"/>
    <property type="match status" value="1"/>
</dbReference>
<dbReference type="InterPro" id="IPR050904">
    <property type="entry name" value="Adhesion/Biosynth-related"/>
</dbReference>
<dbReference type="AlphaFoldDB" id="A0A2P8CPM2"/>
<dbReference type="GO" id="GO:0007155">
    <property type="term" value="P:cell adhesion"/>
    <property type="evidence" value="ECO:0007669"/>
    <property type="project" value="TreeGrafter"/>
</dbReference>
<gene>
    <name evidence="5" type="ORF">CLV63_13333</name>
</gene>
<feature type="compositionally biased region" description="Basic and acidic residues" evidence="2">
    <location>
        <begin position="33"/>
        <end position="50"/>
    </location>
</feature>